<protein>
    <submittedName>
        <fullName evidence="1">Uncharacterized protein YecE (DUF72 family)</fullName>
    </submittedName>
</protein>
<dbReference type="Gene3D" id="3.20.20.410">
    <property type="entry name" value="Protein of unknown function UPF0759"/>
    <property type="match status" value="1"/>
</dbReference>
<comment type="caution">
    <text evidence="1">The sequence shown here is derived from an EMBL/GenBank/DDBJ whole genome shotgun (WGS) entry which is preliminary data.</text>
</comment>
<dbReference type="InterPro" id="IPR036520">
    <property type="entry name" value="UPF0759_sf"/>
</dbReference>
<dbReference type="RefSeq" id="WP_310270180.1">
    <property type="nucleotide sequence ID" value="NZ_JAVDXU010000004.1"/>
</dbReference>
<gene>
    <name evidence="1" type="ORF">J2X20_004641</name>
</gene>
<dbReference type="SUPFAM" id="SSF117396">
    <property type="entry name" value="TM1631-like"/>
    <property type="match status" value="1"/>
</dbReference>
<dbReference type="InterPro" id="IPR002763">
    <property type="entry name" value="DUF72"/>
</dbReference>
<name>A0ABU1YSY0_ROSSA</name>
<reference evidence="1 2" key="1">
    <citation type="submission" date="2023-07" db="EMBL/GenBank/DDBJ databases">
        <title>Sorghum-associated microbial communities from plants grown in Nebraska, USA.</title>
        <authorList>
            <person name="Schachtman D."/>
        </authorList>
    </citation>
    <scope>NUCLEOTIDE SEQUENCE [LARGE SCALE GENOMIC DNA]</scope>
    <source>
        <strain evidence="1 2">BE314</strain>
    </source>
</reference>
<keyword evidence="2" id="KW-1185">Reference proteome</keyword>
<dbReference type="Proteomes" id="UP001180453">
    <property type="component" value="Unassembled WGS sequence"/>
</dbReference>
<sequence>MTIFIGTSDWGIAAEGTAAFRAEDFHLQRFSALMGCVEINSSFYRSHRASTYERWAGRAPADFRFSVKCPKQISHKYRLEGARDALARFVDAAQALGSKWCVLLVQLPPTLVYDELVAGHFFEQVHARFGGSIACEPRHASWFTAPAERLMRDLEVSRSAVDPAKWPGAEEPGGWTQVLAMDHAPLLYCRWHGSPREYWSSYDETWLRERALWLQALPQEQSCWCIFGNTAAGAAMRNALRLKAMLRDDLHVGMSWPRGEPWSEAYGATRS</sequence>
<organism evidence="1 2">
    <name type="scientific">Roseateles saccharophilus</name>
    <name type="common">Pseudomonas saccharophila</name>
    <dbReference type="NCBI Taxonomy" id="304"/>
    <lineage>
        <taxon>Bacteria</taxon>
        <taxon>Pseudomonadati</taxon>
        <taxon>Pseudomonadota</taxon>
        <taxon>Betaproteobacteria</taxon>
        <taxon>Burkholderiales</taxon>
        <taxon>Sphaerotilaceae</taxon>
        <taxon>Roseateles</taxon>
    </lineage>
</organism>
<dbReference type="EMBL" id="JAVDXU010000004">
    <property type="protein sequence ID" value="MDR7271967.1"/>
    <property type="molecule type" value="Genomic_DNA"/>
</dbReference>
<dbReference type="PANTHER" id="PTHR30348">
    <property type="entry name" value="UNCHARACTERIZED PROTEIN YECE"/>
    <property type="match status" value="1"/>
</dbReference>
<accession>A0ABU1YSY0</accession>
<dbReference type="PANTHER" id="PTHR30348:SF14">
    <property type="entry name" value="BLR8050 PROTEIN"/>
    <property type="match status" value="1"/>
</dbReference>
<evidence type="ECO:0000313" key="1">
    <source>
        <dbReference type="EMBL" id="MDR7271967.1"/>
    </source>
</evidence>
<evidence type="ECO:0000313" key="2">
    <source>
        <dbReference type="Proteomes" id="UP001180453"/>
    </source>
</evidence>
<proteinExistence type="predicted"/>
<dbReference type="Pfam" id="PF01904">
    <property type="entry name" value="DUF72"/>
    <property type="match status" value="1"/>
</dbReference>